<reference evidence="4 5" key="1">
    <citation type="submission" date="2019-03" db="EMBL/GenBank/DDBJ databases">
        <title>Three New Species of Nocardioides, Nocardioides euryhalodurans sp. nov., Nocardioides seonyuensis sp. nov. and Nocardioides eburneoflavus sp. nov., Iolated from Soil.</title>
        <authorList>
            <person name="Roh S.G."/>
            <person name="Lee C."/>
            <person name="Kim M.-K."/>
            <person name="Kim S.B."/>
        </authorList>
    </citation>
    <scope>NUCLEOTIDE SEQUENCE [LARGE SCALE GENOMIC DNA]</scope>
    <source>
        <strain evidence="4 5">MMS17-SY117</strain>
    </source>
</reference>
<keyword evidence="1" id="KW-0808">Transferase</keyword>
<dbReference type="Proteomes" id="UP000294894">
    <property type="component" value="Chromosome"/>
</dbReference>
<accession>A0A4V1BDH9</accession>
<dbReference type="SUPFAM" id="SSF52540">
    <property type="entry name" value="P-loop containing nucleoside triphosphate hydrolases"/>
    <property type="match status" value="1"/>
</dbReference>
<keyword evidence="2" id="KW-0325">Glycoprotein</keyword>
<dbReference type="PANTHER" id="PTHR10605">
    <property type="entry name" value="HEPARAN SULFATE SULFOTRANSFERASE"/>
    <property type="match status" value="1"/>
</dbReference>
<evidence type="ECO:0000313" key="4">
    <source>
        <dbReference type="EMBL" id="QBR91182.1"/>
    </source>
</evidence>
<dbReference type="KEGG" id="noy:EXE57_02025"/>
<dbReference type="GO" id="GO:0008146">
    <property type="term" value="F:sulfotransferase activity"/>
    <property type="evidence" value="ECO:0007669"/>
    <property type="project" value="InterPro"/>
</dbReference>
<name>A0A4V1BDH9_9ACTN</name>
<evidence type="ECO:0000313" key="5">
    <source>
        <dbReference type="Proteomes" id="UP000294894"/>
    </source>
</evidence>
<evidence type="ECO:0000256" key="1">
    <source>
        <dbReference type="ARBA" id="ARBA00022679"/>
    </source>
</evidence>
<keyword evidence="5" id="KW-1185">Reference proteome</keyword>
<dbReference type="PANTHER" id="PTHR10605:SF56">
    <property type="entry name" value="BIFUNCTIONAL HEPARAN SULFATE N-DEACETYLASE_N-SULFOTRANSFERASE"/>
    <property type="match status" value="1"/>
</dbReference>
<organism evidence="4 5">
    <name type="scientific">Nocardioides euryhalodurans</name>
    <dbReference type="NCBI Taxonomy" id="2518370"/>
    <lineage>
        <taxon>Bacteria</taxon>
        <taxon>Bacillati</taxon>
        <taxon>Actinomycetota</taxon>
        <taxon>Actinomycetes</taxon>
        <taxon>Propionibacteriales</taxon>
        <taxon>Nocardioidaceae</taxon>
        <taxon>Nocardioides</taxon>
    </lineage>
</organism>
<dbReference type="InterPro" id="IPR027417">
    <property type="entry name" value="P-loop_NTPase"/>
</dbReference>
<dbReference type="OrthoDB" id="4508169at2"/>
<sequence length="280" mass="31224">MTAGGLGPPPSFIIAGAMRSGTTALTSWLRLHPGVHMSSTKEVHFFDRHYDLGWPWYAEHFAGAPPGSATGEATPNYLYHPEAVTRMATDVPAARIVVLLRDPIARAHSHYLQRLTRGGEELSFGDALAAERERLASGDELDRAHFSYADRGHYLGQLERLLEHYPREAVSIHLFEDLRDSPVEVFRAIADFIGVDPTTVPEAVGEQANAYQQFRSLRVRAVADHLPGPLRRAVGRLNRVEVDAYPEVEPAVVERLAAEFAPEREALAQLLGRDLHEWRR</sequence>
<gene>
    <name evidence="4" type="ORF">EXE57_02025</name>
</gene>
<dbReference type="AlphaFoldDB" id="A0A4V1BDH9"/>
<dbReference type="Gene3D" id="3.40.50.300">
    <property type="entry name" value="P-loop containing nucleotide triphosphate hydrolases"/>
    <property type="match status" value="1"/>
</dbReference>
<dbReference type="InterPro" id="IPR037359">
    <property type="entry name" value="NST/OST"/>
</dbReference>
<evidence type="ECO:0000256" key="2">
    <source>
        <dbReference type="ARBA" id="ARBA00023180"/>
    </source>
</evidence>
<dbReference type="InterPro" id="IPR000863">
    <property type="entry name" value="Sulfotransferase_dom"/>
</dbReference>
<dbReference type="EMBL" id="CP038267">
    <property type="protein sequence ID" value="QBR91182.1"/>
    <property type="molecule type" value="Genomic_DNA"/>
</dbReference>
<dbReference type="Pfam" id="PF00685">
    <property type="entry name" value="Sulfotransfer_1"/>
    <property type="match status" value="1"/>
</dbReference>
<dbReference type="RefSeq" id="WP_135073532.1">
    <property type="nucleotide sequence ID" value="NZ_CP038267.1"/>
</dbReference>
<feature type="domain" description="Sulfotransferase" evidence="3">
    <location>
        <begin position="10"/>
        <end position="204"/>
    </location>
</feature>
<evidence type="ECO:0000259" key="3">
    <source>
        <dbReference type="Pfam" id="PF00685"/>
    </source>
</evidence>
<proteinExistence type="predicted"/>
<protein>
    <recommendedName>
        <fullName evidence="3">Sulfotransferase domain-containing protein</fullName>
    </recommendedName>
</protein>